<dbReference type="AlphaFoldDB" id="A0A6I6LEQ6"/>
<dbReference type="Proteomes" id="UP000428803">
    <property type="component" value="Chromosome"/>
</dbReference>
<keyword evidence="3" id="KW-1185">Reference proteome</keyword>
<dbReference type="OrthoDB" id="9814202at2"/>
<dbReference type="GO" id="GO:0071111">
    <property type="term" value="F:cyclic-guanylate-specific phosphodiesterase activity"/>
    <property type="evidence" value="ECO:0007669"/>
    <property type="project" value="InterPro"/>
</dbReference>
<dbReference type="PANTHER" id="PTHR33121:SF70">
    <property type="entry name" value="SIGNALING PROTEIN YKOW"/>
    <property type="match status" value="1"/>
</dbReference>
<accession>A0A6I6LEQ6</accession>
<dbReference type="PROSITE" id="PS50883">
    <property type="entry name" value="EAL"/>
    <property type="match status" value="1"/>
</dbReference>
<evidence type="ECO:0000259" key="1">
    <source>
        <dbReference type="PROSITE" id="PS50883"/>
    </source>
</evidence>
<dbReference type="KEGG" id="slaa:EUU25_10080"/>
<reference evidence="3" key="1">
    <citation type="submission" date="2019-01" db="EMBL/GenBank/DDBJ databases">
        <title>Sphingorhabdus lacus sp.nov., isolated from an oligotrophic freshwater lake.</title>
        <authorList>
            <person name="Park M."/>
        </authorList>
    </citation>
    <scope>NUCLEOTIDE SEQUENCE [LARGE SCALE GENOMIC DNA]</scope>
    <source>
        <strain evidence="3">IMCC1753</strain>
    </source>
</reference>
<dbReference type="CDD" id="cd01948">
    <property type="entry name" value="EAL"/>
    <property type="match status" value="1"/>
</dbReference>
<name>A0A6I6LEQ6_9SPHN</name>
<protein>
    <submittedName>
        <fullName evidence="2">EAL domain-containing protein</fullName>
    </submittedName>
</protein>
<dbReference type="EMBL" id="CP035733">
    <property type="protein sequence ID" value="QGY80932.1"/>
    <property type="molecule type" value="Genomic_DNA"/>
</dbReference>
<gene>
    <name evidence="2" type="ORF">EUU25_10080</name>
</gene>
<dbReference type="SUPFAM" id="SSF141868">
    <property type="entry name" value="EAL domain-like"/>
    <property type="match status" value="1"/>
</dbReference>
<sequence length="124" mass="13680">MRTAHMLEELRTMGVRVSLDDFGTGYSSLAHLQAMTFDALKIDGSFVMNQDETNTNWTIVKAMTSMAEAMDLRVVAEGIETEFQRSRLQEIGCKFGQGWLFDRALPEADALALLTSVTTGDGVP</sequence>
<feature type="domain" description="EAL" evidence="1">
    <location>
        <begin position="1"/>
        <end position="118"/>
    </location>
</feature>
<dbReference type="SMART" id="SM00052">
    <property type="entry name" value="EAL"/>
    <property type="match status" value="1"/>
</dbReference>
<dbReference type="InterPro" id="IPR001633">
    <property type="entry name" value="EAL_dom"/>
</dbReference>
<proteinExistence type="predicted"/>
<dbReference type="RefSeq" id="WP_158900646.1">
    <property type="nucleotide sequence ID" value="NZ_CP035733.1"/>
</dbReference>
<dbReference type="Pfam" id="PF00563">
    <property type="entry name" value="EAL"/>
    <property type="match status" value="1"/>
</dbReference>
<dbReference type="Gene3D" id="3.20.20.450">
    <property type="entry name" value="EAL domain"/>
    <property type="match status" value="1"/>
</dbReference>
<organism evidence="2 3">
    <name type="scientific">Sphingorhabdus lacus</name>
    <dbReference type="NCBI Taxonomy" id="392610"/>
    <lineage>
        <taxon>Bacteria</taxon>
        <taxon>Pseudomonadati</taxon>
        <taxon>Pseudomonadota</taxon>
        <taxon>Alphaproteobacteria</taxon>
        <taxon>Sphingomonadales</taxon>
        <taxon>Sphingomonadaceae</taxon>
        <taxon>Sphingorhabdus</taxon>
    </lineage>
</organism>
<dbReference type="PANTHER" id="PTHR33121">
    <property type="entry name" value="CYCLIC DI-GMP PHOSPHODIESTERASE PDEF"/>
    <property type="match status" value="1"/>
</dbReference>
<dbReference type="InterPro" id="IPR035919">
    <property type="entry name" value="EAL_sf"/>
</dbReference>
<evidence type="ECO:0000313" key="3">
    <source>
        <dbReference type="Proteomes" id="UP000428803"/>
    </source>
</evidence>
<dbReference type="InterPro" id="IPR050706">
    <property type="entry name" value="Cyclic-di-GMP_PDE-like"/>
</dbReference>
<evidence type="ECO:0000313" key="2">
    <source>
        <dbReference type="EMBL" id="QGY80932.1"/>
    </source>
</evidence>